<proteinExistence type="predicted"/>
<reference evidence="2 3" key="1">
    <citation type="submission" date="2023-01" db="EMBL/GenBank/DDBJ databases">
        <title>Analysis of 21 Apiospora genomes using comparative genomics revels a genus with tremendous synthesis potential of carbohydrate active enzymes and secondary metabolites.</title>
        <authorList>
            <person name="Sorensen T."/>
        </authorList>
    </citation>
    <scope>NUCLEOTIDE SEQUENCE [LARGE SCALE GENOMIC DNA]</scope>
    <source>
        <strain evidence="2 3">CBS 135458</strain>
    </source>
</reference>
<dbReference type="EMBL" id="JAQQWL010000011">
    <property type="protein sequence ID" value="KAK8049317.1"/>
    <property type="molecule type" value="Genomic_DNA"/>
</dbReference>
<evidence type="ECO:0000313" key="2">
    <source>
        <dbReference type="EMBL" id="KAK8049317.1"/>
    </source>
</evidence>
<gene>
    <name evidence="2" type="ORF">PG994_011047</name>
</gene>
<feature type="region of interest" description="Disordered" evidence="1">
    <location>
        <begin position="1"/>
        <end position="24"/>
    </location>
</feature>
<organism evidence="2 3">
    <name type="scientific">Apiospora phragmitis</name>
    <dbReference type="NCBI Taxonomy" id="2905665"/>
    <lineage>
        <taxon>Eukaryota</taxon>
        <taxon>Fungi</taxon>
        <taxon>Dikarya</taxon>
        <taxon>Ascomycota</taxon>
        <taxon>Pezizomycotina</taxon>
        <taxon>Sordariomycetes</taxon>
        <taxon>Xylariomycetidae</taxon>
        <taxon>Amphisphaeriales</taxon>
        <taxon>Apiosporaceae</taxon>
        <taxon>Apiospora</taxon>
    </lineage>
</organism>
<sequence>MQRLSRPLPACGPSSASKPLWSRSRSQPLPLSLSRIQFQSLSLPGKARSVFKRGRRHWPKKIRQVPMRDAYPIYDLSGLILDLDAEGNKHVRRYDPTTDGVRDPSRTAHKYEQLALTKRVNKFEDRYRRGSEQFGKISTQEYTPWHVSDLDIISCALLGPSLKGSSQHRVQGESLRTNDTASSRFEEIAGTVQRQNGIPRHAQEDTARGVAYLMRRQKKHITAAPDLDAGVFSRQIDKCGNLTELRRVVQNLLVRPGGCKLVNSYGHDIAKRCQALELTASQNELEEILSFLNDVTIRTASDELPMSPHIAGVGLRIAASYGAFSAMQLYFAATECWRRDSIASYVNTALARALFYLTSQPGYKKDESGAQESRASRVAAYTTLTGYSMYGQDFEMSYQKAIRTQPGDPLRHHQHFLHMLAEVGAFRTIWHIFHKSNRGEAPLIPYEHRDWFVTAILRALGNVQSGRITFDPKAVKHATGDYEADCKLDLRTIMSSSIDNRPTKAPCASMSKSSGLRENASLDDEVSGLYENIGPEVVTQKMRSDILEALHLHTIAGALSRLRKILYAPASK</sequence>
<accession>A0ABR1TRX2</accession>
<evidence type="ECO:0000256" key="1">
    <source>
        <dbReference type="SAM" id="MobiDB-lite"/>
    </source>
</evidence>
<name>A0ABR1TRX2_9PEZI</name>
<keyword evidence="3" id="KW-1185">Reference proteome</keyword>
<evidence type="ECO:0000313" key="3">
    <source>
        <dbReference type="Proteomes" id="UP001480595"/>
    </source>
</evidence>
<protein>
    <submittedName>
        <fullName evidence="2">Uncharacterized protein</fullName>
    </submittedName>
</protein>
<comment type="caution">
    <text evidence="2">The sequence shown here is derived from an EMBL/GenBank/DDBJ whole genome shotgun (WGS) entry which is preliminary data.</text>
</comment>
<dbReference type="RefSeq" id="XP_066711566.1">
    <property type="nucleotide sequence ID" value="XM_066862456.1"/>
</dbReference>
<dbReference type="Proteomes" id="UP001480595">
    <property type="component" value="Unassembled WGS sequence"/>
</dbReference>
<dbReference type="GeneID" id="92095519"/>